<protein>
    <recommendedName>
        <fullName evidence="5">Transmembrane protein</fullName>
    </recommendedName>
</protein>
<evidence type="ECO:0008006" key="5">
    <source>
        <dbReference type="Google" id="ProtNLM"/>
    </source>
</evidence>
<sequence>MDTAALPLTEPTSAPLFDSGPFPEPLQVVDPDLDSRLDLDSGDVAPAGYAYADITDEAAEQSAPRSVVVPGQYTAVKWWKLVLVLAAVWIPAGALGVGLYYWWVALGVKTPAVFVVLIYTVVTIVMGLILAMASNKPLVAALSVGVMTAVFASVAAAAPLYGHYYCEVTVPMGGRCLAGIIPY</sequence>
<feature type="transmembrane region" description="Helical" evidence="2">
    <location>
        <begin position="110"/>
        <end position="131"/>
    </location>
</feature>
<feature type="transmembrane region" description="Helical" evidence="2">
    <location>
        <begin position="81"/>
        <end position="104"/>
    </location>
</feature>
<keyword evidence="2" id="KW-0472">Membrane</keyword>
<evidence type="ECO:0000313" key="4">
    <source>
        <dbReference type="Proteomes" id="UP000193577"/>
    </source>
</evidence>
<keyword evidence="2" id="KW-0812">Transmembrane</keyword>
<reference evidence="3 4" key="1">
    <citation type="submission" date="2017-04" db="EMBL/GenBank/DDBJ databases">
        <title>The new phylogeny of genus Mycobacterium.</title>
        <authorList>
            <person name="Tortoli E."/>
            <person name="Trovato A."/>
            <person name="Cirillo D.M."/>
        </authorList>
    </citation>
    <scope>NUCLEOTIDE SEQUENCE [LARGE SCALE GENOMIC DNA]</scope>
    <source>
        <strain evidence="3 4">KCTC 19819</strain>
    </source>
</reference>
<gene>
    <name evidence="3" type="ORF">B8W67_07180</name>
</gene>
<feature type="transmembrane region" description="Helical" evidence="2">
    <location>
        <begin position="138"/>
        <end position="162"/>
    </location>
</feature>
<keyword evidence="2" id="KW-1133">Transmembrane helix</keyword>
<evidence type="ECO:0000256" key="2">
    <source>
        <dbReference type="SAM" id="Phobius"/>
    </source>
</evidence>
<dbReference type="Proteomes" id="UP000193577">
    <property type="component" value="Unassembled WGS sequence"/>
</dbReference>
<feature type="region of interest" description="Disordered" evidence="1">
    <location>
        <begin position="1"/>
        <end position="22"/>
    </location>
</feature>
<keyword evidence="4" id="KW-1185">Reference proteome</keyword>
<name>A0AA91SSE0_9MYCO</name>
<organism evidence="3 4">
    <name type="scientific">Mycolicibacillus koreensis</name>
    <dbReference type="NCBI Taxonomy" id="1069220"/>
    <lineage>
        <taxon>Bacteria</taxon>
        <taxon>Bacillati</taxon>
        <taxon>Actinomycetota</taxon>
        <taxon>Actinomycetes</taxon>
        <taxon>Mycobacteriales</taxon>
        <taxon>Mycobacteriaceae</taxon>
        <taxon>Mycolicibacillus</taxon>
    </lineage>
</organism>
<evidence type="ECO:0000256" key="1">
    <source>
        <dbReference type="SAM" id="MobiDB-lite"/>
    </source>
</evidence>
<evidence type="ECO:0000313" key="3">
    <source>
        <dbReference type="EMBL" id="OSC34369.1"/>
    </source>
</evidence>
<proteinExistence type="predicted"/>
<dbReference type="EMBL" id="NCXO01000011">
    <property type="protein sequence ID" value="OSC34369.1"/>
    <property type="molecule type" value="Genomic_DNA"/>
</dbReference>
<accession>A0AA91SSE0</accession>
<dbReference type="AlphaFoldDB" id="A0AA91SSE0"/>
<comment type="caution">
    <text evidence="3">The sequence shown here is derived from an EMBL/GenBank/DDBJ whole genome shotgun (WGS) entry which is preliminary data.</text>
</comment>